<sequence length="383" mass="42326">MIIKRQMSPGGRSADLALVFVIVLASVGLLLLGYFLLRILRAQHPEPPKFVPSFLKKRWKNWVPKKLYGRVPDGSTTADGSAVPDRGQNTAYTGAGGTETAAAQVSIDRNTSIRSIMTLPAYSPHPKPSELVIGREGERAGMDVVVEFPETNDEEENRREQEMESLYQIRMTRRREISEREERRRLRREARERGDWAYLEQLRSERQATLANGEQSITAASLLAEHQARGRERRISSVSYAEIGHVRHDGSRLRASSQGSDSRPLLDTAAPIGQGESEPPLIHHRTLSGTSMLSQSTLSDLSHAATPESDIADSAIPQPPPYEHLDLGDAPPYHSPPHRSRDLVRVSNVPSIAVENATPPPSVPTSPVDTRRTAGDSSIPRRS</sequence>
<proteinExistence type="predicted"/>
<comment type="caution">
    <text evidence="1">The sequence shown here is derived from an EMBL/GenBank/DDBJ whole genome shotgun (WGS) entry which is preliminary data.</text>
</comment>
<reference evidence="1" key="1">
    <citation type="journal article" date="2022" name="bioRxiv">
        <title>Population genetic analysis of Ophidiomyces ophidiicola, the causative agent of snake fungal disease, indicates recent introductions to the USA.</title>
        <authorList>
            <person name="Ladner J.T."/>
            <person name="Palmer J.M."/>
            <person name="Ettinger C.L."/>
            <person name="Stajich J.E."/>
            <person name="Farrell T.M."/>
            <person name="Glorioso B.M."/>
            <person name="Lawson B."/>
            <person name="Price S.J."/>
            <person name="Stengle A.G."/>
            <person name="Grear D.A."/>
            <person name="Lorch J.M."/>
        </authorList>
    </citation>
    <scope>NUCLEOTIDE SEQUENCE</scope>
    <source>
        <strain evidence="1">NWHC 24266-5</strain>
    </source>
</reference>
<gene>
    <name evidence="1" type="ORF">LOY88_004740</name>
</gene>
<protein>
    <submittedName>
        <fullName evidence="1">Uncharacterized protein</fullName>
    </submittedName>
</protein>
<organism evidence="1">
    <name type="scientific">Ophidiomyces ophidiicola</name>
    <dbReference type="NCBI Taxonomy" id="1387563"/>
    <lineage>
        <taxon>Eukaryota</taxon>
        <taxon>Fungi</taxon>
        <taxon>Dikarya</taxon>
        <taxon>Ascomycota</taxon>
        <taxon>Pezizomycotina</taxon>
        <taxon>Eurotiomycetes</taxon>
        <taxon>Eurotiomycetidae</taxon>
        <taxon>Onygenales</taxon>
        <taxon>Onygenaceae</taxon>
        <taxon>Ophidiomyces</taxon>
    </lineage>
</organism>
<dbReference type="EMBL" id="JALBCA010000075">
    <property type="protein sequence ID" value="KAI2384313.1"/>
    <property type="molecule type" value="Genomic_DNA"/>
</dbReference>
<evidence type="ECO:0000313" key="1">
    <source>
        <dbReference type="EMBL" id="KAI2384313.1"/>
    </source>
</evidence>
<accession>A0ACB8USS2</accession>
<name>A0ACB8USS2_9EURO</name>